<dbReference type="RefSeq" id="WP_158537259.1">
    <property type="nucleotide sequence ID" value="NZ_QKYU01000016.1"/>
</dbReference>
<evidence type="ECO:0008006" key="4">
    <source>
        <dbReference type="Google" id="ProtNLM"/>
    </source>
</evidence>
<evidence type="ECO:0000313" key="3">
    <source>
        <dbReference type="Proteomes" id="UP000249688"/>
    </source>
</evidence>
<feature type="compositionally biased region" description="Pro residues" evidence="1">
    <location>
        <begin position="226"/>
        <end position="243"/>
    </location>
</feature>
<organism evidence="2 3">
    <name type="scientific">Humitalea rosea</name>
    <dbReference type="NCBI Taxonomy" id="990373"/>
    <lineage>
        <taxon>Bacteria</taxon>
        <taxon>Pseudomonadati</taxon>
        <taxon>Pseudomonadota</taxon>
        <taxon>Alphaproteobacteria</taxon>
        <taxon>Acetobacterales</taxon>
        <taxon>Roseomonadaceae</taxon>
        <taxon>Humitalea</taxon>
    </lineage>
</organism>
<protein>
    <recommendedName>
        <fullName evidence="4">Cell division and transport-associated protein TolA</fullName>
    </recommendedName>
</protein>
<comment type="caution">
    <text evidence="2">The sequence shown here is derived from an EMBL/GenBank/DDBJ whole genome shotgun (WGS) entry which is preliminary data.</text>
</comment>
<dbReference type="Gene3D" id="3.30.1150.10">
    <property type="match status" value="1"/>
</dbReference>
<dbReference type="EMBL" id="QKYU01000016">
    <property type="protein sequence ID" value="PZW43200.1"/>
    <property type="molecule type" value="Genomic_DNA"/>
</dbReference>
<feature type="compositionally biased region" description="Low complexity" evidence="1">
    <location>
        <begin position="244"/>
        <end position="254"/>
    </location>
</feature>
<dbReference type="Proteomes" id="UP000249688">
    <property type="component" value="Unassembled WGS sequence"/>
</dbReference>
<feature type="compositionally biased region" description="Pro residues" evidence="1">
    <location>
        <begin position="99"/>
        <end position="131"/>
    </location>
</feature>
<feature type="compositionally biased region" description="Low complexity" evidence="1">
    <location>
        <begin position="215"/>
        <end position="225"/>
    </location>
</feature>
<evidence type="ECO:0000256" key="1">
    <source>
        <dbReference type="SAM" id="MobiDB-lite"/>
    </source>
</evidence>
<feature type="region of interest" description="Disordered" evidence="1">
    <location>
        <begin position="55"/>
        <end position="302"/>
    </location>
</feature>
<gene>
    <name evidence="2" type="ORF">C8P66_116121</name>
</gene>
<accession>A0A2W7K6Q5</accession>
<name>A0A2W7K6Q5_9PROT</name>
<proteinExistence type="predicted"/>
<dbReference type="AlphaFoldDB" id="A0A2W7K6Q5"/>
<feature type="compositionally biased region" description="Pro residues" evidence="1">
    <location>
        <begin position="139"/>
        <end position="214"/>
    </location>
</feature>
<keyword evidence="3" id="KW-1185">Reference proteome</keyword>
<feature type="compositionally biased region" description="Low complexity" evidence="1">
    <location>
        <begin position="269"/>
        <end position="302"/>
    </location>
</feature>
<evidence type="ECO:0000313" key="2">
    <source>
        <dbReference type="EMBL" id="PZW43200.1"/>
    </source>
</evidence>
<dbReference type="OrthoDB" id="7161229at2"/>
<dbReference type="SUPFAM" id="SSF74653">
    <property type="entry name" value="TolA/TonB C-terminal domain"/>
    <property type="match status" value="1"/>
</dbReference>
<reference evidence="2 3" key="1">
    <citation type="submission" date="2018-06" db="EMBL/GenBank/DDBJ databases">
        <title>Genomic Encyclopedia of Archaeal and Bacterial Type Strains, Phase II (KMG-II): from individual species to whole genera.</title>
        <authorList>
            <person name="Goeker M."/>
        </authorList>
    </citation>
    <scope>NUCLEOTIDE SEQUENCE [LARGE SCALE GENOMIC DNA]</scope>
    <source>
        <strain evidence="2 3">DSM 24525</strain>
    </source>
</reference>
<feature type="compositionally biased region" description="Pro residues" evidence="1">
    <location>
        <begin position="71"/>
        <end position="91"/>
    </location>
</feature>
<sequence>MTAAYSPPVVDDRLTRWAVASAGMHLIVALLLLVELPSRKFDEPPEQAITVEMVPADNPSLANAPRVSNVPVPPTPDDVPAPPDPTPPSVQPPREAELAPPPPPPPPPPAVASEAPPQPRVTTAPPPPAPPVQTRTAQSPPPPAPAAPAPPTPPTPVTPRAAPPPDPTAATVLPPPPPPPPTPAAQPTPTPPATAPSPRADPLPLPPPPAPPAPAAEAVAAAPGPRTDPLPLPPPPAPPPPQPVTTAGTGQTPPVARPQERSTSVLNTLEALRQRQQQEAPRARPNTRPAPPTAGAGAPTGTAQLTQGEVRGLAQQISECWSVDQGMMNIGQMRVSLRLDIDPQGIVRNVRPAEGPYNEPRQRALYESARRAVLDPRCATLRFPPEKLQRLRDIPFNFSPQGFVR</sequence>